<keyword evidence="3" id="KW-1185">Reference proteome</keyword>
<name>A0AAQ3MWQ1_VIGMU</name>
<reference evidence="2 3" key="1">
    <citation type="journal article" date="2023" name="Life. Sci Alliance">
        <title>Evolutionary insights into 3D genome organization and epigenetic landscape of Vigna mungo.</title>
        <authorList>
            <person name="Junaid A."/>
            <person name="Singh B."/>
            <person name="Bhatia S."/>
        </authorList>
    </citation>
    <scope>NUCLEOTIDE SEQUENCE [LARGE SCALE GENOMIC DNA]</scope>
    <source>
        <strain evidence="2">Urdbean</strain>
    </source>
</reference>
<evidence type="ECO:0000313" key="3">
    <source>
        <dbReference type="Proteomes" id="UP001374535"/>
    </source>
</evidence>
<protein>
    <submittedName>
        <fullName evidence="2">Uncharacterized protein</fullName>
    </submittedName>
</protein>
<feature type="compositionally biased region" description="Polar residues" evidence="1">
    <location>
        <begin position="90"/>
        <end position="109"/>
    </location>
</feature>
<dbReference type="AlphaFoldDB" id="A0AAQ3MWQ1"/>
<sequence>MLHNSQSGETRATTNINNKHIPIIEISGFKGFVPHVLGPMARINHMVIHNREKPIKPKRLFLVLNEPGLRRWPGSRDTTLGHHHGPRVGDSNTASSNKTQSRKSLTIQI</sequence>
<proteinExistence type="predicted"/>
<accession>A0AAQ3MWQ1</accession>
<evidence type="ECO:0000256" key="1">
    <source>
        <dbReference type="SAM" id="MobiDB-lite"/>
    </source>
</evidence>
<feature type="region of interest" description="Disordered" evidence="1">
    <location>
        <begin position="70"/>
        <end position="109"/>
    </location>
</feature>
<dbReference type="EMBL" id="CP144692">
    <property type="protein sequence ID" value="WVY98807.1"/>
    <property type="molecule type" value="Genomic_DNA"/>
</dbReference>
<dbReference type="Proteomes" id="UP001374535">
    <property type="component" value="Chromosome 9"/>
</dbReference>
<gene>
    <name evidence="2" type="ORF">V8G54_030958</name>
</gene>
<evidence type="ECO:0000313" key="2">
    <source>
        <dbReference type="EMBL" id="WVY98807.1"/>
    </source>
</evidence>
<organism evidence="2 3">
    <name type="scientific">Vigna mungo</name>
    <name type="common">Black gram</name>
    <name type="synonym">Phaseolus mungo</name>
    <dbReference type="NCBI Taxonomy" id="3915"/>
    <lineage>
        <taxon>Eukaryota</taxon>
        <taxon>Viridiplantae</taxon>
        <taxon>Streptophyta</taxon>
        <taxon>Embryophyta</taxon>
        <taxon>Tracheophyta</taxon>
        <taxon>Spermatophyta</taxon>
        <taxon>Magnoliopsida</taxon>
        <taxon>eudicotyledons</taxon>
        <taxon>Gunneridae</taxon>
        <taxon>Pentapetalae</taxon>
        <taxon>rosids</taxon>
        <taxon>fabids</taxon>
        <taxon>Fabales</taxon>
        <taxon>Fabaceae</taxon>
        <taxon>Papilionoideae</taxon>
        <taxon>50 kb inversion clade</taxon>
        <taxon>NPAAA clade</taxon>
        <taxon>indigoferoid/millettioid clade</taxon>
        <taxon>Phaseoleae</taxon>
        <taxon>Vigna</taxon>
    </lineage>
</organism>